<keyword evidence="8" id="KW-0249">Electron transport</keyword>
<dbReference type="Proteomes" id="UP000659654">
    <property type="component" value="Unassembled WGS sequence"/>
</dbReference>
<evidence type="ECO:0000256" key="10">
    <source>
        <dbReference type="ARBA" id="ARBA00023136"/>
    </source>
</evidence>
<dbReference type="Pfam" id="PF04716">
    <property type="entry name" value="ETC_C1_NDUFA5"/>
    <property type="match status" value="1"/>
</dbReference>
<dbReference type="Proteomes" id="UP000095284">
    <property type="component" value="Unplaced"/>
</dbReference>
<dbReference type="GO" id="GO:0005743">
    <property type="term" value="C:mitochondrial inner membrane"/>
    <property type="evidence" value="ECO:0007669"/>
    <property type="project" value="UniProtKB-SubCell"/>
</dbReference>
<sequence>MSLASKLLRVAPRRASQLIIPNCSMYENPYIIEHQRKRQVSEDYPKKSTGLTGLWVNEQPHRTLTVIYGRILRTLENIPTNSPYRQNTEALVKHRLKLVEEEPDVFKLEEKIGMGQIEEVIQQAEYEVRTARAIVESKAWEPLVEPASEAQWRWPIA</sequence>
<reference evidence="11" key="2">
    <citation type="submission" date="2020-09" db="EMBL/GenBank/DDBJ databases">
        <authorList>
            <person name="Kikuchi T."/>
        </authorList>
    </citation>
    <scope>NUCLEOTIDE SEQUENCE</scope>
    <source>
        <strain evidence="11">Ka4C1</strain>
    </source>
</reference>
<keyword evidence="9" id="KW-0496">Mitochondrion</keyword>
<dbReference type="GO" id="GO:0022904">
    <property type="term" value="P:respiratory electron transport chain"/>
    <property type="evidence" value="ECO:0007669"/>
    <property type="project" value="InterPro"/>
</dbReference>
<proteinExistence type="inferred from homology"/>
<gene>
    <name evidence="11" type="ORF">BXYJ_LOCUS9918</name>
</gene>
<dbReference type="EMBL" id="CAJFCV020000004">
    <property type="protein sequence ID" value="CAG9117618.1"/>
    <property type="molecule type" value="Genomic_DNA"/>
</dbReference>
<evidence type="ECO:0000256" key="1">
    <source>
        <dbReference type="ARBA" id="ARBA00003195"/>
    </source>
</evidence>
<evidence type="ECO:0000313" key="13">
    <source>
        <dbReference type="Proteomes" id="UP000659654"/>
    </source>
</evidence>
<keyword evidence="5" id="KW-0813">Transport</keyword>
<dbReference type="eggNOG" id="KOG3365">
    <property type="taxonomic scope" value="Eukaryota"/>
</dbReference>
<evidence type="ECO:0000256" key="7">
    <source>
        <dbReference type="ARBA" id="ARBA00022792"/>
    </source>
</evidence>
<evidence type="ECO:0000256" key="3">
    <source>
        <dbReference type="ARBA" id="ARBA00010261"/>
    </source>
</evidence>
<evidence type="ECO:0000256" key="8">
    <source>
        <dbReference type="ARBA" id="ARBA00022982"/>
    </source>
</evidence>
<evidence type="ECO:0000313" key="12">
    <source>
        <dbReference type="Proteomes" id="UP000095284"/>
    </source>
</evidence>
<dbReference type="PANTHER" id="PTHR12653">
    <property type="entry name" value="NADH-UBIQUINONE OXIDOREDUCTASE 13 KD-B SUBUNIT"/>
    <property type="match status" value="1"/>
</dbReference>
<reference evidence="14" key="1">
    <citation type="submission" date="2016-11" db="UniProtKB">
        <authorList>
            <consortium name="WormBaseParasite"/>
        </authorList>
    </citation>
    <scope>IDENTIFICATION</scope>
</reference>
<accession>A0A1I7S521</accession>
<name>A0A1I7S521_BURXY</name>
<evidence type="ECO:0000256" key="4">
    <source>
        <dbReference type="ARBA" id="ARBA00011533"/>
    </source>
</evidence>
<dbReference type="Proteomes" id="UP000582659">
    <property type="component" value="Unassembled WGS sequence"/>
</dbReference>
<keyword evidence="6" id="KW-0679">Respiratory chain</keyword>
<dbReference type="AlphaFoldDB" id="A0A1I7S521"/>
<comment type="subunit">
    <text evidence="4">Complex I is composed of 45 different subunits.</text>
</comment>
<dbReference type="OrthoDB" id="286811at2759"/>
<keyword evidence="7" id="KW-0999">Mitochondrion inner membrane</keyword>
<comment type="similarity">
    <text evidence="3">Belongs to the complex I NDUFA5 subunit family.</text>
</comment>
<keyword evidence="10" id="KW-0472">Membrane</keyword>
<comment type="subcellular location">
    <subcellularLocation>
        <location evidence="2">Mitochondrion inner membrane</location>
        <topology evidence="2">Peripheral membrane protein</topology>
        <orientation evidence="2">Matrix side</orientation>
    </subcellularLocation>
</comment>
<evidence type="ECO:0000313" key="14">
    <source>
        <dbReference type="WBParaSite" id="BXY_0810600.1"/>
    </source>
</evidence>
<keyword evidence="13" id="KW-1185">Reference proteome</keyword>
<evidence type="ECO:0000256" key="2">
    <source>
        <dbReference type="ARBA" id="ARBA00004443"/>
    </source>
</evidence>
<dbReference type="SMR" id="A0A1I7S521"/>
<organism evidence="12 14">
    <name type="scientific">Bursaphelenchus xylophilus</name>
    <name type="common">Pinewood nematode worm</name>
    <name type="synonym">Aphelenchoides xylophilus</name>
    <dbReference type="NCBI Taxonomy" id="6326"/>
    <lineage>
        <taxon>Eukaryota</taxon>
        <taxon>Metazoa</taxon>
        <taxon>Ecdysozoa</taxon>
        <taxon>Nematoda</taxon>
        <taxon>Chromadorea</taxon>
        <taxon>Rhabditida</taxon>
        <taxon>Tylenchina</taxon>
        <taxon>Tylenchomorpha</taxon>
        <taxon>Aphelenchoidea</taxon>
        <taxon>Aphelenchoididae</taxon>
        <taxon>Bursaphelenchus</taxon>
    </lineage>
</organism>
<dbReference type="WBParaSite" id="BXY_0810600.1">
    <property type="protein sequence ID" value="BXY_0810600.1"/>
    <property type="gene ID" value="BXY_0810600"/>
</dbReference>
<evidence type="ECO:0000313" key="11">
    <source>
        <dbReference type="EMBL" id="CAD5227375.1"/>
    </source>
</evidence>
<evidence type="ECO:0000256" key="6">
    <source>
        <dbReference type="ARBA" id="ARBA00022660"/>
    </source>
</evidence>
<protein>
    <submittedName>
        <fullName evidence="11">(pine wood nematode) hypothetical protein</fullName>
    </submittedName>
</protein>
<comment type="function">
    <text evidence="1">Accessory subunit of the mitochondrial membrane respiratory chain NADH dehydrogenase (Complex I), that is believed not to be involved in catalysis. Complex I functions in the transfer of electrons from NADH to the respiratory chain. The immediate electron acceptor for the enzyme is believed to be ubiquinone.</text>
</comment>
<dbReference type="InterPro" id="IPR006806">
    <property type="entry name" value="NDUFA5"/>
</dbReference>
<dbReference type="PANTHER" id="PTHR12653:SF0">
    <property type="entry name" value="NADH DEHYDROGENASE [UBIQUINONE] 1 ALPHA SUBCOMPLEX SUBUNIT 5"/>
    <property type="match status" value="1"/>
</dbReference>
<dbReference type="EMBL" id="CAJFDI010000004">
    <property type="protein sequence ID" value="CAD5227375.1"/>
    <property type="molecule type" value="Genomic_DNA"/>
</dbReference>
<evidence type="ECO:0000256" key="9">
    <source>
        <dbReference type="ARBA" id="ARBA00023128"/>
    </source>
</evidence>
<evidence type="ECO:0000256" key="5">
    <source>
        <dbReference type="ARBA" id="ARBA00022448"/>
    </source>
</evidence>